<gene>
    <name evidence="2" type="ORF">PoB_005560200</name>
</gene>
<organism evidence="2 3">
    <name type="scientific">Plakobranchus ocellatus</name>
    <dbReference type="NCBI Taxonomy" id="259542"/>
    <lineage>
        <taxon>Eukaryota</taxon>
        <taxon>Metazoa</taxon>
        <taxon>Spiralia</taxon>
        <taxon>Lophotrochozoa</taxon>
        <taxon>Mollusca</taxon>
        <taxon>Gastropoda</taxon>
        <taxon>Heterobranchia</taxon>
        <taxon>Euthyneura</taxon>
        <taxon>Panpulmonata</taxon>
        <taxon>Sacoglossa</taxon>
        <taxon>Placobranchoidea</taxon>
        <taxon>Plakobranchidae</taxon>
        <taxon>Plakobranchus</taxon>
    </lineage>
</organism>
<name>A0AAV4CC22_9GAST</name>
<dbReference type="EMBL" id="BLXT01006120">
    <property type="protein sequence ID" value="GFO29097.1"/>
    <property type="molecule type" value="Genomic_DNA"/>
</dbReference>
<proteinExistence type="predicted"/>
<feature type="compositionally biased region" description="Basic and acidic residues" evidence="1">
    <location>
        <begin position="73"/>
        <end position="95"/>
    </location>
</feature>
<evidence type="ECO:0000313" key="2">
    <source>
        <dbReference type="EMBL" id="GFO29097.1"/>
    </source>
</evidence>
<comment type="caution">
    <text evidence="2">The sequence shown here is derived from an EMBL/GenBank/DDBJ whole genome shotgun (WGS) entry which is preliminary data.</text>
</comment>
<evidence type="ECO:0000256" key="1">
    <source>
        <dbReference type="SAM" id="MobiDB-lite"/>
    </source>
</evidence>
<keyword evidence="3" id="KW-1185">Reference proteome</keyword>
<dbReference type="AlphaFoldDB" id="A0AAV4CC22"/>
<protein>
    <submittedName>
        <fullName evidence="2">Uncharacterized protein</fullName>
    </submittedName>
</protein>
<evidence type="ECO:0000313" key="3">
    <source>
        <dbReference type="Proteomes" id="UP000735302"/>
    </source>
</evidence>
<dbReference type="Proteomes" id="UP000735302">
    <property type="component" value="Unassembled WGS sequence"/>
</dbReference>
<sequence>MMRCLRKEQGFTRDVGRPATAQGYIRATVIVLQKWVTVRSGHRGSGTSGTTFLGRDMATTGSRRTSALLFRKDDKESPEFARKETDRTTAHRERSVLIYQKEGSRKSS</sequence>
<feature type="region of interest" description="Disordered" evidence="1">
    <location>
        <begin position="73"/>
        <end position="108"/>
    </location>
</feature>
<reference evidence="2 3" key="1">
    <citation type="journal article" date="2021" name="Elife">
        <title>Chloroplast acquisition without the gene transfer in kleptoplastic sea slugs, Plakobranchus ocellatus.</title>
        <authorList>
            <person name="Maeda T."/>
            <person name="Takahashi S."/>
            <person name="Yoshida T."/>
            <person name="Shimamura S."/>
            <person name="Takaki Y."/>
            <person name="Nagai Y."/>
            <person name="Toyoda A."/>
            <person name="Suzuki Y."/>
            <person name="Arimoto A."/>
            <person name="Ishii H."/>
            <person name="Satoh N."/>
            <person name="Nishiyama T."/>
            <person name="Hasebe M."/>
            <person name="Maruyama T."/>
            <person name="Minagawa J."/>
            <person name="Obokata J."/>
            <person name="Shigenobu S."/>
        </authorList>
    </citation>
    <scope>NUCLEOTIDE SEQUENCE [LARGE SCALE GENOMIC DNA]</scope>
</reference>
<accession>A0AAV4CC22</accession>